<keyword evidence="2" id="KW-1185">Reference proteome</keyword>
<sequence length="80" mass="9223">MSFFRAMSSPMVRTARCHYSDQIRLLGKPESLVNSLQMNQPADPTRPINTVSPTLESIRATYRQQLHDEHKKAFTQTKTM</sequence>
<dbReference type="HOGENOM" id="CLU_2586596_0_0_7"/>
<dbReference type="KEGG" id="ppd:Ppro_0555"/>
<protein>
    <submittedName>
        <fullName evidence="1">Uncharacterized protein</fullName>
    </submittedName>
</protein>
<dbReference type="AlphaFoldDB" id="A1ALG6"/>
<dbReference type="Proteomes" id="UP000006732">
    <property type="component" value="Chromosome"/>
</dbReference>
<proteinExistence type="predicted"/>
<evidence type="ECO:0000313" key="2">
    <source>
        <dbReference type="Proteomes" id="UP000006732"/>
    </source>
</evidence>
<accession>A1ALG6</accession>
<evidence type="ECO:0000313" key="1">
    <source>
        <dbReference type="EMBL" id="ABK98186.1"/>
    </source>
</evidence>
<name>A1ALG6_PELPD</name>
<gene>
    <name evidence="1" type="ordered locus">Ppro_0555</name>
</gene>
<reference evidence="1 2" key="1">
    <citation type="submission" date="2006-10" db="EMBL/GenBank/DDBJ databases">
        <title>Complete sequence of chromosome of Pelobacter propionicus DSM 2379.</title>
        <authorList>
            <consortium name="US DOE Joint Genome Institute"/>
            <person name="Copeland A."/>
            <person name="Lucas S."/>
            <person name="Lapidus A."/>
            <person name="Barry K."/>
            <person name="Detter J.C."/>
            <person name="Glavina del Rio T."/>
            <person name="Hammon N."/>
            <person name="Israni S."/>
            <person name="Dalin E."/>
            <person name="Tice H."/>
            <person name="Pitluck S."/>
            <person name="Saunders E."/>
            <person name="Brettin T."/>
            <person name="Bruce D."/>
            <person name="Han C."/>
            <person name="Tapia R."/>
            <person name="Schmutz J."/>
            <person name="Larimer F."/>
            <person name="Land M."/>
            <person name="Hauser L."/>
            <person name="Kyrpides N."/>
            <person name="Kim E."/>
            <person name="Lovley D."/>
            <person name="Richardson P."/>
        </authorList>
    </citation>
    <scope>NUCLEOTIDE SEQUENCE [LARGE SCALE GENOMIC DNA]</scope>
    <source>
        <strain evidence="2">DSM 2379 / NBRC 103807 / OttBd1</strain>
    </source>
</reference>
<dbReference type="EMBL" id="CP000482">
    <property type="protein sequence ID" value="ABK98186.1"/>
    <property type="molecule type" value="Genomic_DNA"/>
</dbReference>
<organism evidence="1 2">
    <name type="scientific">Pelobacter propionicus (strain DSM 2379 / NBRC 103807 / OttBd1)</name>
    <dbReference type="NCBI Taxonomy" id="338966"/>
    <lineage>
        <taxon>Bacteria</taxon>
        <taxon>Pseudomonadati</taxon>
        <taxon>Thermodesulfobacteriota</taxon>
        <taxon>Desulfuromonadia</taxon>
        <taxon>Desulfuromonadales</taxon>
        <taxon>Desulfuromonadaceae</taxon>
        <taxon>Pelobacter</taxon>
    </lineage>
</organism>